<feature type="region of interest" description="Disordered" evidence="1">
    <location>
        <begin position="1"/>
        <end position="82"/>
    </location>
</feature>
<proteinExistence type="predicted"/>
<name>A0AAV4E2W5_9GAST</name>
<dbReference type="Proteomes" id="UP000735302">
    <property type="component" value="Unassembled WGS sequence"/>
</dbReference>
<organism evidence="2 3">
    <name type="scientific">Plakobranchus ocellatus</name>
    <dbReference type="NCBI Taxonomy" id="259542"/>
    <lineage>
        <taxon>Eukaryota</taxon>
        <taxon>Metazoa</taxon>
        <taxon>Spiralia</taxon>
        <taxon>Lophotrochozoa</taxon>
        <taxon>Mollusca</taxon>
        <taxon>Gastropoda</taxon>
        <taxon>Heterobranchia</taxon>
        <taxon>Euthyneura</taxon>
        <taxon>Panpulmonata</taxon>
        <taxon>Sacoglossa</taxon>
        <taxon>Placobranchoidea</taxon>
        <taxon>Plakobranchidae</taxon>
        <taxon>Plakobranchus</taxon>
    </lineage>
</organism>
<evidence type="ECO:0000313" key="3">
    <source>
        <dbReference type="Proteomes" id="UP000735302"/>
    </source>
</evidence>
<accession>A0AAV4E2W5</accession>
<keyword evidence="3" id="KW-1185">Reference proteome</keyword>
<evidence type="ECO:0000256" key="1">
    <source>
        <dbReference type="SAM" id="MobiDB-lite"/>
    </source>
</evidence>
<gene>
    <name evidence="2" type="ORF">PoB_007684100</name>
</gene>
<feature type="compositionally biased region" description="Basic and acidic residues" evidence="1">
    <location>
        <begin position="35"/>
        <end position="46"/>
    </location>
</feature>
<evidence type="ECO:0000313" key="2">
    <source>
        <dbReference type="EMBL" id="GFO50336.1"/>
    </source>
</evidence>
<dbReference type="AlphaFoldDB" id="A0AAV4E2W5"/>
<protein>
    <submittedName>
        <fullName evidence="2">Uncharacterized protein</fullName>
    </submittedName>
</protein>
<sequence length="147" mass="16679">MVLESSYLEHSVRSCPSGRGCLGERPIIHQQGVNKPREEGRRPGSRRDRKQWQSNMGIKQLGKKTRVRRSAREQQGQKKQVQSDLWTRMIKGDHCPRITYLLREGFGGAQTVTLEGKDVRFYPGNQIGVSTKALIFGLKEAVMLTEA</sequence>
<comment type="caution">
    <text evidence="2">The sequence shown here is derived from an EMBL/GenBank/DDBJ whole genome shotgun (WGS) entry which is preliminary data.</text>
</comment>
<reference evidence="2 3" key="1">
    <citation type="journal article" date="2021" name="Elife">
        <title>Chloroplast acquisition without the gene transfer in kleptoplastic sea slugs, Plakobranchus ocellatus.</title>
        <authorList>
            <person name="Maeda T."/>
            <person name="Takahashi S."/>
            <person name="Yoshida T."/>
            <person name="Shimamura S."/>
            <person name="Takaki Y."/>
            <person name="Nagai Y."/>
            <person name="Toyoda A."/>
            <person name="Suzuki Y."/>
            <person name="Arimoto A."/>
            <person name="Ishii H."/>
            <person name="Satoh N."/>
            <person name="Nishiyama T."/>
            <person name="Hasebe M."/>
            <person name="Maruyama T."/>
            <person name="Minagawa J."/>
            <person name="Obokata J."/>
            <person name="Shigenobu S."/>
        </authorList>
    </citation>
    <scope>NUCLEOTIDE SEQUENCE [LARGE SCALE GENOMIC DNA]</scope>
</reference>
<dbReference type="EMBL" id="BLXT01008609">
    <property type="protein sequence ID" value="GFO50336.1"/>
    <property type="molecule type" value="Genomic_DNA"/>
</dbReference>